<evidence type="ECO:0000259" key="1">
    <source>
        <dbReference type="Pfam" id="PF04230"/>
    </source>
</evidence>
<dbReference type="EMBL" id="WVTD01000018">
    <property type="protein sequence ID" value="MYL99645.1"/>
    <property type="molecule type" value="Genomic_DNA"/>
</dbReference>
<dbReference type="RefSeq" id="WP_160987086.1">
    <property type="nucleotide sequence ID" value="NZ_WVTD01000018.1"/>
</dbReference>
<proteinExistence type="predicted"/>
<gene>
    <name evidence="2" type="ORF">GR702_17950</name>
</gene>
<dbReference type="Proteomes" id="UP000465810">
    <property type="component" value="Unassembled WGS sequence"/>
</dbReference>
<evidence type="ECO:0000313" key="2">
    <source>
        <dbReference type="EMBL" id="MYL99645.1"/>
    </source>
</evidence>
<dbReference type="InterPro" id="IPR007345">
    <property type="entry name" value="Polysacch_pyruvyl_Trfase"/>
</dbReference>
<accession>A0A7X4GJ83</accession>
<keyword evidence="2" id="KW-0808">Transferase</keyword>
<comment type="caution">
    <text evidence="2">The sequence shown here is derived from an EMBL/GenBank/DDBJ whole genome shotgun (WGS) entry which is preliminary data.</text>
</comment>
<feature type="domain" description="Polysaccharide pyruvyl transferase" evidence="1">
    <location>
        <begin position="18"/>
        <end position="286"/>
    </location>
</feature>
<reference evidence="2 3" key="1">
    <citation type="submission" date="2019-12" db="EMBL/GenBank/DDBJ databases">
        <authorList>
            <person name="Feng G."/>
            <person name="Zhu H."/>
        </authorList>
    </citation>
    <scope>NUCLEOTIDE SEQUENCE [LARGE SCALE GENOMIC DNA]</scope>
    <source>
        <strain evidence="2 3">FGD1</strain>
    </source>
</reference>
<protein>
    <submittedName>
        <fullName evidence="2">Polysaccharide pyruvyl transferase family protein</fullName>
    </submittedName>
</protein>
<dbReference type="AlphaFoldDB" id="A0A7X4GJ83"/>
<dbReference type="Pfam" id="PF04230">
    <property type="entry name" value="PS_pyruv_trans"/>
    <property type="match status" value="1"/>
</dbReference>
<keyword evidence="3" id="KW-1185">Reference proteome</keyword>
<evidence type="ECO:0000313" key="3">
    <source>
        <dbReference type="Proteomes" id="UP000465810"/>
    </source>
</evidence>
<organism evidence="2 3">
    <name type="scientific">Novosphingobium silvae</name>
    <dbReference type="NCBI Taxonomy" id="2692619"/>
    <lineage>
        <taxon>Bacteria</taxon>
        <taxon>Pseudomonadati</taxon>
        <taxon>Pseudomonadota</taxon>
        <taxon>Alphaproteobacteria</taxon>
        <taxon>Sphingomonadales</taxon>
        <taxon>Sphingomonadaceae</taxon>
        <taxon>Novosphingobium</taxon>
    </lineage>
</organism>
<name>A0A7X4GJ83_9SPHN</name>
<dbReference type="GO" id="GO:0016740">
    <property type="term" value="F:transferase activity"/>
    <property type="evidence" value="ECO:0007669"/>
    <property type="project" value="UniProtKB-KW"/>
</dbReference>
<sequence length="351" mass="39771">MKVGVLTFHRCINYASYWQARCLVEGLRAMGHDAELLDHDAPEVRSAEWRCAFSPRLPERTERADIRRYGIKARKFLSAFDRLEQSRRFPLDRPEETAEYDAVVVGSDEVWNFRHPWYGFKPIFFGERLRTGRLVSYAASFGNHDASSGLDADWARKLERFAFISVRDENSREIVRRALGRDPALVLDPCLQFPPAATAPAEEEAPYLAVYGHGFPEWFVRHVKAWARATGRRLLSIGYRNDWADEQRIEAGPDEFSSLIAGADAVATNFFHGCVFALHHRKPFACTPSAYRFNKVRDLVQSVGASAHMVDEATPAQSYEALLGLPLDQGVEFRIAALRAQSSRYLETALG</sequence>